<dbReference type="AlphaFoldDB" id="A0A8H6UIM1"/>
<keyword evidence="4" id="KW-1185">Reference proteome</keyword>
<dbReference type="OrthoDB" id="4504150at2759"/>
<organism evidence="2 4">
    <name type="scientific">Aspergillus hiratsukae</name>
    <dbReference type="NCBI Taxonomy" id="1194566"/>
    <lineage>
        <taxon>Eukaryota</taxon>
        <taxon>Fungi</taxon>
        <taxon>Dikarya</taxon>
        <taxon>Ascomycota</taxon>
        <taxon>Pezizomycotina</taxon>
        <taxon>Eurotiomycetes</taxon>
        <taxon>Eurotiomycetidae</taxon>
        <taxon>Eurotiales</taxon>
        <taxon>Aspergillaceae</taxon>
        <taxon>Aspergillus</taxon>
        <taxon>Aspergillus subgen. Fumigati</taxon>
    </lineage>
</organism>
<reference evidence="2" key="1">
    <citation type="submission" date="2020-06" db="EMBL/GenBank/DDBJ databases">
        <title>Draft genome sequences of strains closely related to Aspergillus parafelis and Aspergillus hiratsukae.</title>
        <authorList>
            <person name="Dos Santos R.A.C."/>
            <person name="Rivero-Menendez O."/>
            <person name="Steenwyk J.L."/>
            <person name="Mead M.E."/>
            <person name="Goldman G.H."/>
            <person name="Alastruey-Izquierdo A."/>
            <person name="Rokas A."/>
        </authorList>
    </citation>
    <scope>NUCLEOTIDE SEQUENCE</scope>
    <source>
        <strain evidence="2">CNM-CM5793</strain>
        <strain evidence="3">CNM-CM6106</strain>
    </source>
</reference>
<evidence type="ECO:0000313" key="2">
    <source>
        <dbReference type="EMBL" id="KAF7130939.1"/>
    </source>
</evidence>
<name>A0A8H6UIM1_9EURO</name>
<evidence type="ECO:0000256" key="1">
    <source>
        <dbReference type="SAM" id="MobiDB-lite"/>
    </source>
</evidence>
<protein>
    <submittedName>
        <fullName evidence="2">Uncharacterized protein</fullName>
    </submittedName>
</protein>
<accession>A0A8H6UIM1</accession>
<comment type="caution">
    <text evidence="2">The sequence shown here is derived from an EMBL/GenBank/DDBJ whole genome shotgun (WGS) entry which is preliminary data.</text>
</comment>
<feature type="region of interest" description="Disordered" evidence="1">
    <location>
        <begin position="1"/>
        <end position="21"/>
    </location>
</feature>
<dbReference type="Proteomes" id="UP000662466">
    <property type="component" value="Unassembled WGS sequence"/>
</dbReference>
<proteinExistence type="predicted"/>
<dbReference type="Proteomes" id="UP000630445">
    <property type="component" value="Unassembled WGS sequence"/>
</dbReference>
<sequence>MPTEADSTSEAEAASDGDPLAKYFDPKTSVLHEHILEPPSPPIATWERDLQHRIDNGRGLTAVVDRLVDRAALRAEAAIGQA</sequence>
<evidence type="ECO:0000313" key="4">
    <source>
        <dbReference type="Proteomes" id="UP000630445"/>
    </source>
</evidence>
<evidence type="ECO:0000313" key="3">
    <source>
        <dbReference type="EMBL" id="KAF7172710.1"/>
    </source>
</evidence>
<gene>
    <name evidence="2" type="ORF">CNMCM5793_003874</name>
    <name evidence="3" type="ORF">CNMCM6106_006854</name>
</gene>
<dbReference type="EMBL" id="JACBAD010001889">
    <property type="protein sequence ID" value="KAF7130939.1"/>
    <property type="molecule type" value="Genomic_DNA"/>
</dbReference>
<dbReference type="EMBL" id="JACBAF010001837">
    <property type="protein sequence ID" value="KAF7172710.1"/>
    <property type="molecule type" value="Genomic_DNA"/>
</dbReference>